<feature type="domain" description="PKD" evidence="2">
    <location>
        <begin position="28"/>
        <end position="104"/>
    </location>
</feature>
<dbReference type="InterPro" id="IPR000601">
    <property type="entry name" value="PKD_dom"/>
</dbReference>
<name>A0ABU3KNC9_9BURK</name>
<protein>
    <recommendedName>
        <fullName evidence="2">PKD domain-containing protein</fullName>
    </recommendedName>
</protein>
<evidence type="ECO:0000313" key="4">
    <source>
        <dbReference type="Proteomes" id="UP001321700"/>
    </source>
</evidence>
<dbReference type="EMBL" id="JAVBIK010000001">
    <property type="protein sequence ID" value="MDT7519200.1"/>
    <property type="molecule type" value="Genomic_DNA"/>
</dbReference>
<dbReference type="Pfam" id="PF00801">
    <property type="entry name" value="PKD"/>
    <property type="match status" value="1"/>
</dbReference>
<dbReference type="InterPro" id="IPR013783">
    <property type="entry name" value="Ig-like_fold"/>
</dbReference>
<dbReference type="Proteomes" id="UP001321700">
    <property type="component" value="Unassembled WGS sequence"/>
</dbReference>
<accession>A0ABU3KNC9</accession>
<evidence type="ECO:0000313" key="3">
    <source>
        <dbReference type="EMBL" id="MDT7519200.1"/>
    </source>
</evidence>
<feature type="chain" id="PRO_5045961131" description="PKD domain-containing protein" evidence="1">
    <location>
        <begin position="24"/>
        <end position="192"/>
    </location>
</feature>
<dbReference type="InterPro" id="IPR035986">
    <property type="entry name" value="PKD_dom_sf"/>
</dbReference>
<dbReference type="RefSeq" id="WP_313874896.1">
    <property type="nucleotide sequence ID" value="NZ_JAVBIK010000001.1"/>
</dbReference>
<comment type="caution">
    <text evidence="3">The sequence shown here is derived from an EMBL/GenBank/DDBJ whole genome shotgun (WGS) entry which is preliminary data.</text>
</comment>
<keyword evidence="4" id="KW-1185">Reference proteome</keyword>
<proteinExistence type="predicted"/>
<gene>
    <name evidence="3" type="ORF">RAE19_10830</name>
</gene>
<dbReference type="Gene3D" id="2.60.40.10">
    <property type="entry name" value="Immunoglobulins"/>
    <property type="match status" value="1"/>
</dbReference>
<reference evidence="3 4" key="1">
    <citation type="submission" date="2023-08" db="EMBL/GenBank/DDBJ databases">
        <title>Rhodoferax potami sp. nov. and Rhodoferax mekongensis sp. nov., isolated from the Mekong River in Thailand.</title>
        <authorList>
            <person name="Kitikhun S."/>
            <person name="Charoenyingcharoen P."/>
            <person name="Siriarchawattana P."/>
            <person name="Likhitrattanapisal S."/>
            <person name="Nilsakha T."/>
            <person name="Chanpet A."/>
            <person name="Rattanawaree P."/>
            <person name="Ingsriswang S."/>
        </authorList>
    </citation>
    <scope>NUCLEOTIDE SEQUENCE [LARGE SCALE GENOMIC DNA]</scope>
    <source>
        <strain evidence="3 4">TBRC 17660</strain>
    </source>
</reference>
<evidence type="ECO:0000256" key="1">
    <source>
        <dbReference type="SAM" id="SignalP"/>
    </source>
</evidence>
<organism evidence="3 4">
    <name type="scientific">Rhodoferax potami</name>
    <dbReference type="NCBI Taxonomy" id="3068338"/>
    <lineage>
        <taxon>Bacteria</taxon>
        <taxon>Pseudomonadati</taxon>
        <taxon>Pseudomonadota</taxon>
        <taxon>Betaproteobacteria</taxon>
        <taxon>Burkholderiales</taxon>
        <taxon>Comamonadaceae</taxon>
        <taxon>Rhodoferax</taxon>
    </lineage>
</organism>
<feature type="signal peptide" evidence="1">
    <location>
        <begin position="1"/>
        <end position="23"/>
    </location>
</feature>
<sequence length="192" mass="19549">MTSRTLASILTAASLLLAGAAQAQLLGTITASSTNVKVGEPVTITANIDVINANYCGFVVGFGDGTFKDAVSNVSTPVPLVITRTFDKPGSYHVTLGGKNVQNHPNCGGPERAVDITVTGVAKAAAPVASAAVKAAEVCEKPWKLSGKLNAKTGTFTCAAKAGTAFPAVKPVCSGDLSYFENSKKGQYGCKP</sequence>
<dbReference type="SUPFAM" id="SSF49299">
    <property type="entry name" value="PKD domain"/>
    <property type="match status" value="1"/>
</dbReference>
<evidence type="ECO:0000259" key="2">
    <source>
        <dbReference type="Pfam" id="PF00801"/>
    </source>
</evidence>
<keyword evidence="1" id="KW-0732">Signal</keyword>